<name>A0A820EHP1_9BILA</name>
<gene>
    <name evidence="1" type="ORF">OXD698_LOCUS43224</name>
</gene>
<protein>
    <submittedName>
        <fullName evidence="1">Uncharacterized protein</fullName>
    </submittedName>
</protein>
<feature type="non-terminal residue" evidence="1">
    <location>
        <position position="11"/>
    </location>
</feature>
<proteinExistence type="predicted"/>
<comment type="caution">
    <text evidence="1">The sequence shown here is derived from an EMBL/GenBank/DDBJ whole genome shotgun (WGS) entry which is preliminary data.</text>
</comment>
<evidence type="ECO:0000313" key="1">
    <source>
        <dbReference type="EMBL" id="CAF4247030.1"/>
    </source>
</evidence>
<dbReference type="Proteomes" id="UP000663844">
    <property type="component" value="Unassembled WGS sequence"/>
</dbReference>
<sequence length="11" mass="1245">MIVLPFVPSNE</sequence>
<reference evidence="1" key="1">
    <citation type="submission" date="2021-02" db="EMBL/GenBank/DDBJ databases">
        <authorList>
            <person name="Nowell W R."/>
        </authorList>
    </citation>
    <scope>NUCLEOTIDE SEQUENCE</scope>
</reference>
<organism evidence="1 2">
    <name type="scientific">Adineta steineri</name>
    <dbReference type="NCBI Taxonomy" id="433720"/>
    <lineage>
        <taxon>Eukaryota</taxon>
        <taxon>Metazoa</taxon>
        <taxon>Spiralia</taxon>
        <taxon>Gnathifera</taxon>
        <taxon>Rotifera</taxon>
        <taxon>Eurotatoria</taxon>
        <taxon>Bdelloidea</taxon>
        <taxon>Adinetida</taxon>
        <taxon>Adinetidae</taxon>
        <taxon>Adineta</taxon>
    </lineage>
</organism>
<dbReference type="EMBL" id="CAJOAZ010012087">
    <property type="protein sequence ID" value="CAF4247030.1"/>
    <property type="molecule type" value="Genomic_DNA"/>
</dbReference>
<accession>A0A820EHP1</accession>
<evidence type="ECO:0000313" key="2">
    <source>
        <dbReference type="Proteomes" id="UP000663844"/>
    </source>
</evidence>